<gene>
    <name evidence="1" type="ORF">LXN57_45670</name>
</gene>
<sequence length="158" mass="16332">MISHPYDMMATPVAGPVLAGLLSRSSADDVLRAAFVEADSRNVPLTVLIAASLAGDATVPESIERWTEKFPRVTVAVSVASGVDPAITVTAATGGSCLAVLPAPVDALESALLRAVTRRSRCPVLTVGRSPGAVIRLAQATLEERFVELTATTGRPAL</sequence>
<dbReference type="RefSeq" id="WP_251804580.1">
    <property type="nucleotide sequence ID" value="NZ_JAMQOL010000085.1"/>
</dbReference>
<protein>
    <submittedName>
        <fullName evidence="1">Uncharacterized protein</fullName>
    </submittedName>
</protein>
<name>A0ABT0YFL0_9ACTN</name>
<evidence type="ECO:0000313" key="1">
    <source>
        <dbReference type="EMBL" id="MCM4084841.1"/>
    </source>
</evidence>
<comment type="caution">
    <text evidence="1">The sequence shown here is derived from an EMBL/GenBank/DDBJ whole genome shotgun (WGS) entry which is preliminary data.</text>
</comment>
<organism evidence="1 2">
    <name type="scientific">Paractinoplanes hotanensis</name>
    <dbReference type="NCBI Taxonomy" id="2906497"/>
    <lineage>
        <taxon>Bacteria</taxon>
        <taxon>Bacillati</taxon>
        <taxon>Actinomycetota</taxon>
        <taxon>Actinomycetes</taxon>
        <taxon>Micromonosporales</taxon>
        <taxon>Micromonosporaceae</taxon>
        <taxon>Paractinoplanes</taxon>
    </lineage>
</organism>
<keyword evidence="2" id="KW-1185">Reference proteome</keyword>
<reference evidence="1 2" key="1">
    <citation type="submission" date="2022-06" db="EMBL/GenBank/DDBJ databases">
        <title>Actinoplanes abujensis sp. nov., isolated from Nigerian arid soil.</title>
        <authorList>
            <person name="Ding P."/>
        </authorList>
    </citation>
    <scope>NUCLEOTIDE SEQUENCE [LARGE SCALE GENOMIC DNA]</scope>
    <source>
        <strain evidence="2">TRM88002</strain>
    </source>
</reference>
<proteinExistence type="predicted"/>
<accession>A0ABT0YFL0</accession>
<dbReference type="EMBL" id="JAMQOL010000085">
    <property type="protein sequence ID" value="MCM4084841.1"/>
    <property type="molecule type" value="Genomic_DNA"/>
</dbReference>
<evidence type="ECO:0000313" key="2">
    <source>
        <dbReference type="Proteomes" id="UP001523216"/>
    </source>
</evidence>
<dbReference type="Proteomes" id="UP001523216">
    <property type="component" value="Unassembled WGS sequence"/>
</dbReference>